<sequence>MHSPPITLPPFPEWVQQLAHILPLAVFVEFVDASLKLHAFQLNGLTPLWNWPITPKDARLLLSTRDNTSNACLLDRADSQGNGLQCIDARYGDCYQSNAPATVRLCVSNVRVTQTVANPSRSLLDCSTAAASRTQRLDFVHISPATPHVSAGSRVRKALFGQQQSSVRYCLTSTLGWLLWIALTCFAFLAGLYVGAVYLLLMPMSGVLAVLTNGGEPRTLGGVVGNCVGTTPSSSYSSSNSSCAGFARLILAADSLNANEWWGFHGSSAALNGLLRRPLYREGAADGGGLVPGLSRAVRAVLRAFILAQWVLAVAACVMRDWNAFVVAFWVLWCAVAASEVGCFYAPARHGVADWLEYACNVRMRRVRAVFSCRKAMLGALVYLNPDTVGRRLQWVNHFFEDGPERREWESALLDFIETGSCNDDELRDQPCWAWIEEGVEMGKRIAEVLEQQSEKGKCLPA</sequence>
<feature type="transmembrane region" description="Helical" evidence="1">
    <location>
        <begin position="325"/>
        <end position="346"/>
    </location>
</feature>
<protein>
    <submittedName>
        <fullName evidence="2">Uncharacterized protein</fullName>
    </submittedName>
</protein>
<keyword evidence="3" id="KW-1185">Reference proteome</keyword>
<organism evidence="2 3">
    <name type="scientific">Lasiodiplodia theobromae</name>
    <dbReference type="NCBI Taxonomy" id="45133"/>
    <lineage>
        <taxon>Eukaryota</taxon>
        <taxon>Fungi</taxon>
        <taxon>Dikarya</taxon>
        <taxon>Ascomycota</taxon>
        <taxon>Pezizomycotina</taxon>
        <taxon>Dothideomycetes</taxon>
        <taxon>Dothideomycetes incertae sedis</taxon>
        <taxon>Botryosphaeriales</taxon>
        <taxon>Botryosphaeriaceae</taxon>
        <taxon>Lasiodiplodia</taxon>
    </lineage>
</organism>
<reference evidence="2 3" key="1">
    <citation type="journal article" date="2019" name="Sci. Rep.">
        <title>A multi-omics analysis of the grapevine pathogen Lasiodiplodia theobromae reveals that temperature affects the expression of virulence- and pathogenicity-related genes.</title>
        <authorList>
            <person name="Felix C."/>
            <person name="Meneses R."/>
            <person name="Goncalves M.F.M."/>
            <person name="Tilleman L."/>
            <person name="Duarte A.S."/>
            <person name="Jorrin-Novo J.V."/>
            <person name="Van de Peer Y."/>
            <person name="Deforce D."/>
            <person name="Van Nieuwerburgh F."/>
            <person name="Esteves A.C."/>
            <person name="Alves A."/>
        </authorList>
    </citation>
    <scope>NUCLEOTIDE SEQUENCE [LARGE SCALE GENOMIC DNA]</scope>
    <source>
        <strain evidence="2 3">LA-SOL3</strain>
    </source>
</reference>
<accession>A0A5N5D9H8</accession>
<proteinExistence type="predicted"/>
<dbReference type="OrthoDB" id="3527261at2759"/>
<comment type="caution">
    <text evidence="2">The sequence shown here is derived from an EMBL/GenBank/DDBJ whole genome shotgun (WGS) entry which is preliminary data.</text>
</comment>
<keyword evidence="1" id="KW-0812">Transmembrane</keyword>
<name>A0A5N5D9H8_9PEZI</name>
<dbReference type="AlphaFoldDB" id="A0A5N5D9H8"/>
<gene>
    <name evidence="2" type="ORF">DBV05_g7438</name>
</gene>
<evidence type="ECO:0000313" key="3">
    <source>
        <dbReference type="Proteomes" id="UP000325902"/>
    </source>
</evidence>
<dbReference type="Proteomes" id="UP000325902">
    <property type="component" value="Unassembled WGS sequence"/>
</dbReference>
<keyword evidence="1" id="KW-0472">Membrane</keyword>
<keyword evidence="1" id="KW-1133">Transmembrane helix</keyword>
<evidence type="ECO:0000256" key="1">
    <source>
        <dbReference type="SAM" id="Phobius"/>
    </source>
</evidence>
<dbReference type="EMBL" id="VCHE01000051">
    <property type="protein sequence ID" value="KAB2573884.1"/>
    <property type="molecule type" value="Genomic_DNA"/>
</dbReference>
<feature type="transmembrane region" description="Helical" evidence="1">
    <location>
        <begin position="300"/>
        <end position="319"/>
    </location>
</feature>
<feature type="transmembrane region" description="Helical" evidence="1">
    <location>
        <begin position="177"/>
        <end position="201"/>
    </location>
</feature>
<evidence type="ECO:0000313" key="2">
    <source>
        <dbReference type="EMBL" id="KAB2573884.1"/>
    </source>
</evidence>